<name>A0ABV7BY16_9PROT</name>
<keyword evidence="2" id="KW-0812">Transmembrane</keyword>
<dbReference type="RefSeq" id="WP_216837446.1">
    <property type="nucleotide sequence ID" value="NZ_JAFNJS010000004.1"/>
</dbReference>
<dbReference type="InterPro" id="IPR003399">
    <property type="entry name" value="Mce/MlaD"/>
</dbReference>
<evidence type="ECO:0000313" key="4">
    <source>
        <dbReference type="EMBL" id="MFC3001383.1"/>
    </source>
</evidence>
<sequence>MSGSTLSQEDRVRLRHTDRWVGALVVLALVLFLGALFQRGVIREWFADGATLMVLLPEEGVAGLSVGAEAEVLGIRAGSVRRIIVDPERRIRAELRIEEQAKPFIRRDSTAVVRRRFGVAGPAYLDIQRGRGEELNWDRAWIRATSERAPTETLGTLLDELQQRVFPILDELRTGTAAFAAATQRLERGEGTVGRLLADDTLIRQAEAATARAAAVMENIEAASREVRQLTAGLSSGRGSGSLPGLVQRAERVLAQVERASADLARATPALPQVTANLRDGTDSLPAVMVQAQEAARQMELLLVQLRRHWLLGGGGGSVRETSISSGAVPRPMVERLRP</sequence>
<reference evidence="5" key="1">
    <citation type="journal article" date="2019" name="Int. J. Syst. Evol. Microbiol.">
        <title>The Global Catalogue of Microorganisms (GCM) 10K type strain sequencing project: providing services to taxonomists for standard genome sequencing and annotation.</title>
        <authorList>
            <consortium name="The Broad Institute Genomics Platform"/>
            <consortium name="The Broad Institute Genome Sequencing Center for Infectious Disease"/>
            <person name="Wu L."/>
            <person name="Ma J."/>
        </authorList>
    </citation>
    <scope>NUCLEOTIDE SEQUENCE [LARGE SCALE GENOMIC DNA]</scope>
    <source>
        <strain evidence="5">CGMCC 1.16855</strain>
    </source>
</reference>
<keyword evidence="2" id="KW-0472">Membrane</keyword>
<dbReference type="PANTHER" id="PTHR33371:SF4">
    <property type="entry name" value="INTERMEMBRANE PHOSPHOLIPID TRANSPORT SYSTEM BINDING PROTEIN MLAD"/>
    <property type="match status" value="1"/>
</dbReference>
<dbReference type="EMBL" id="JBHRSB010000004">
    <property type="protein sequence ID" value="MFC3001383.1"/>
    <property type="molecule type" value="Genomic_DNA"/>
</dbReference>
<keyword evidence="1" id="KW-0175">Coiled coil</keyword>
<accession>A0ABV7BY16</accession>
<feature type="domain" description="Mce/MlaD" evidence="3">
    <location>
        <begin position="61"/>
        <end position="130"/>
    </location>
</feature>
<organism evidence="4 5">
    <name type="scientific">Falsiroseomonas tokyonensis</name>
    <dbReference type="NCBI Taxonomy" id="430521"/>
    <lineage>
        <taxon>Bacteria</taxon>
        <taxon>Pseudomonadati</taxon>
        <taxon>Pseudomonadota</taxon>
        <taxon>Alphaproteobacteria</taxon>
        <taxon>Acetobacterales</taxon>
        <taxon>Roseomonadaceae</taxon>
        <taxon>Falsiroseomonas</taxon>
    </lineage>
</organism>
<evidence type="ECO:0000256" key="2">
    <source>
        <dbReference type="SAM" id="Phobius"/>
    </source>
</evidence>
<dbReference type="Proteomes" id="UP001595420">
    <property type="component" value="Unassembled WGS sequence"/>
</dbReference>
<dbReference type="Pfam" id="PF02470">
    <property type="entry name" value="MlaD"/>
    <property type="match status" value="1"/>
</dbReference>
<keyword evidence="5" id="KW-1185">Reference proteome</keyword>
<feature type="coiled-coil region" evidence="1">
    <location>
        <begin position="206"/>
        <end position="309"/>
    </location>
</feature>
<evidence type="ECO:0000259" key="3">
    <source>
        <dbReference type="Pfam" id="PF02470"/>
    </source>
</evidence>
<dbReference type="PANTHER" id="PTHR33371">
    <property type="entry name" value="INTERMEMBRANE PHOSPHOLIPID TRANSPORT SYSTEM BINDING PROTEIN MLAD-RELATED"/>
    <property type="match status" value="1"/>
</dbReference>
<comment type="caution">
    <text evidence="4">The sequence shown here is derived from an EMBL/GenBank/DDBJ whole genome shotgun (WGS) entry which is preliminary data.</text>
</comment>
<evidence type="ECO:0000313" key="5">
    <source>
        <dbReference type="Proteomes" id="UP001595420"/>
    </source>
</evidence>
<evidence type="ECO:0000256" key="1">
    <source>
        <dbReference type="SAM" id="Coils"/>
    </source>
</evidence>
<gene>
    <name evidence="4" type="ORF">ACFOD3_15865</name>
</gene>
<dbReference type="InterPro" id="IPR052336">
    <property type="entry name" value="MlaD_Phospholipid_Transporter"/>
</dbReference>
<protein>
    <submittedName>
        <fullName evidence="4">MlaD family protein</fullName>
    </submittedName>
</protein>
<feature type="transmembrane region" description="Helical" evidence="2">
    <location>
        <begin position="20"/>
        <end position="37"/>
    </location>
</feature>
<proteinExistence type="predicted"/>
<keyword evidence="2" id="KW-1133">Transmembrane helix</keyword>